<dbReference type="SUPFAM" id="SSF52540">
    <property type="entry name" value="P-loop containing nucleoside triphosphate hydrolases"/>
    <property type="match status" value="1"/>
</dbReference>
<accession>A0AAX1Q7M3</accession>
<comment type="caution">
    <text evidence="1">The sequence shown here is derived from an EMBL/GenBank/DDBJ whole genome shotgun (WGS) entry which is preliminary data.</text>
</comment>
<protein>
    <submittedName>
        <fullName evidence="1">Phosphotransferase</fullName>
    </submittedName>
</protein>
<dbReference type="Pfam" id="PF13671">
    <property type="entry name" value="AAA_33"/>
    <property type="match status" value="1"/>
</dbReference>
<dbReference type="Proteomes" id="UP000250174">
    <property type="component" value="Unassembled WGS sequence"/>
</dbReference>
<dbReference type="AlphaFoldDB" id="A0AAX1Q7M3"/>
<gene>
    <name evidence="1" type="ORF">A3864_15720</name>
</gene>
<name>A0AAX1Q7M3_9BACI</name>
<dbReference type="EMBL" id="LVYK01000034">
    <property type="protein sequence ID" value="RAS75604.1"/>
    <property type="molecule type" value="Genomic_DNA"/>
</dbReference>
<evidence type="ECO:0000313" key="2">
    <source>
        <dbReference type="Proteomes" id="UP000250174"/>
    </source>
</evidence>
<sequence>MMMALRKGIYIVTGIMASGKTTIAQMLAEQFDKSVHVHGDIFRKMIVKGNIDMTPDYSKNAVEQLILRYNLAAKVADQYYKAGFSVVIQDTYLGKEVHSFLQVFESKPVYFITLNPNVEAIMEREKKRDKRGYITWEFESLYKVLINENPKIGLWIDSSDMTPKETLSEIIKRAESEARIIV</sequence>
<evidence type="ECO:0000313" key="1">
    <source>
        <dbReference type="EMBL" id="RAS75604.1"/>
    </source>
</evidence>
<dbReference type="Gene3D" id="3.40.50.300">
    <property type="entry name" value="P-loop containing nucleotide triphosphate hydrolases"/>
    <property type="match status" value="1"/>
</dbReference>
<dbReference type="InterPro" id="IPR027417">
    <property type="entry name" value="P-loop_NTPase"/>
</dbReference>
<organism evidence="1 2">
    <name type="scientific">Priestia endophytica</name>
    <dbReference type="NCBI Taxonomy" id="135735"/>
    <lineage>
        <taxon>Bacteria</taxon>
        <taxon>Bacillati</taxon>
        <taxon>Bacillota</taxon>
        <taxon>Bacilli</taxon>
        <taxon>Bacillales</taxon>
        <taxon>Bacillaceae</taxon>
        <taxon>Priestia</taxon>
    </lineage>
</organism>
<proteinExistence type="predicted"/>
<reference evidence="1 2" key="1">
    <citation type="submission" date="2016-03" db="EMBL/GenBank/DDBJ databases">
        <title>Comparison of Bacillus endophyticus and B. anthracis characteristics using whole genome sequence analysis and microbiological techniques.</title>
        <authorList>
            <person name="Lekota K.E."/>
            <person name="Mafofo J."/>
            <person name="Rees J."/>
            <person name="Muchadeyi F.C."/>
            <person name="Madoroba E."/>
            <person name="Van Heerden H."/>
        </authorList>
    </citation>
    <scope>NUCLEOTIDE SEQUENCE [LARGE SCALE GENOMIC DNA]</scope>
    <source>
        <strain evidence="1 2">3631_10C</strain>
    </source>
</reference>